<dbReference type="InterPro" id="IPR012341">
    <property type="entry name" value="6hp_glycosidase-like_sf"/>
</dbReference>
<evidence type="ECO:0000313" key="4">
    <source>
        <dbReference type="Proteomes" id="UP000661006"/>
    </source>
</evidence>
<dbReference type="GO" id="GO:0005975">
    <property type="term" value="P:carbohydrate metabolic process"/>
    <property type="evidence" value="ECO:0007669"/>
    <property type="project" value="InterPro"/>
</dbReference>
<name>A0A149S3F6_GLUJA</name>
<gene>
    <name evidence="3" type="ORF">HKD32_05845</name>
</gene>
<evidence type="ECO:0000313" key="3">
    <source>
        <dbReference type="EMBL" id="MBF0870383.1"/>
    </source>
</evidence>
<dbReference type="SUPFAM" id="SSF48208">
    <property type="entry name" value="Six-hairpin glycosidases"/>
    <property type="match status" value="1"/>
</dbReference>
<evidence type="ECO:0000256" key="1">
    <source>
        <dbReference type="ARBA" id="ARBA00008558"/>
    </source>
</evidence>
<dbReference type="RefSeq" id="WP_061931987.1">
    <property type="nucleotide sequence ID" value="NZ_JABCQN010000002.1"/>
</dbReference>
<comment type="caution">
    <text evidence="3">The sequence shown here is derived from an EMBL/GenBank/DDBJ whole genome shotgun (WGS) entry which is preliminary data.</text>
</comment>
<sequence length="419" mass="47597">MSDRLSPILLSRDAWIRRPSHRAWLEMQGRRLLDFSKEGCIDGGFAGLDLEGHLPEGAKPEATLTARCVHAYSTAELQGIPGSAPLVAHGVNALMTSFRDQEHGGWNHFADRPHDRKQAYLHAFVALAASSAVLIGVEDANTLLKDAIHQIETHFWSEDEGVMRESFADDWSDEENYRGANSNMHSTEAFMALADVTGDVKWLHRALRIVTRFVHELASQQGFAMPEHFNRNWDLLRNYHEDKPTDDLRPYGMTPGHFVEWSHLTVKLEAALLRRGEKAPGWMLHDAQALFETGMKTGWNVDGLPGMVYTIDWEHKPHVRSRVHWAHAEALTAAINLYKRTGNPHYEHWYRTIWDYIDTTLIDRDFGSWFNEVSPEGEPTEHIYKGKGDLYHAYQSTLAPMMPLSPSLATAIEQIGVPY</sequence>
<dbReference type="PANTHER" id="PTHR15108">
    <property type="entry name" value="N-ACYLGLUCOSAMINE-2-EPIMERASE"/>
    <property type="match status" value="1"/>
</dbReference>
<dbReference type="Gene3D" id="1.50.10.10">
    <property type="match status" value="1"/>
</dbReference>
<dbReference type="InterPro" id="IPR008928">
    <property type="entry name" value="6-hairpin_glycosidase_sf"/>
</dbReference>
<dbReference type="Pfam" id="PF07221">
    <property type="entry name" value="GlcNAc_2-epim"/>
    <property type="match status" value="1"/>
</dbReference>
<protein>
    <submittedName>
        <fullName evidence="3">AGE family epimerase/isomerase</fullName>
    </submittedName>
</protein>
<organism evidence="3 4">
    <name type="scientific">Gluconobacter japonicus</name>
    <dbReference type="NCBI Taxonomy" id="376620"/>
    <lineage>
        <taxon>Bacteria</taxon>
        <taxon>Pseudomonadati</taxon>
        <taxon>Pseudomonadota</taxon>
        <taxon>Alphaproteobacteria</taxon>
        <taxon>Acetobacterales</taxon>
        <taxon>Acetobacteraceae</taxon>
        <taxon>Gluconobacter</taxon>
    </lineage>
</organism>
<dbReference type="GeneID" id="81474211"/>
<dbReference type="AlphaFoldDB" id="A0A149S3F6"/>
<reference evidence="3" key="1">
    <citation type="submission" date="2020-04" db="EMBL/GenBank/DDBJ databases">
        <authorList>
            <person name="Sombolestani A."/>
        </authorList>
    </citation>
    <scope>NUCLEOTIDE SEQUENCE</scope>
    <source>
        <strain evidence="3">R71697</strain>
    </source>
</reference>
<dbReference type="Proteomes" id="UP000661006">
    <property type="component" value="Unassembled WGS sequence"/>
</dbReference>
<dbReference type="InterPro" id="IPR010819">
    <property type="entry name" value="AGE/CE"/>
</dbReference>
<evidence type="ECO:0000256" key="2">
    <source>
        <dbReference type="ARBA" id="ARBA00023235"/>
    </source>
</evidence>
<reference evidence="3" key="2">
    <citation type="submission" date="2020-11" db="EMBL/GenBank/DDBJ databases">
        <title>Description of novel Gluconobacter species.</title>
        <authorList>
            <person name="Cleenwerck I."/>
            <person name="Cnockaert M."/>
            <person name="Borremans W."/>
            <person name="Wieme A.D."/>
            <person name="De Vuyst L."/>
            <person name="Vandamme P."/>
        </authorList>
    </citation>
    <scope>NUCLEOTIDE SEQUENCE</scope>
    <source>
        <strain evidence="3">R71697</strain>
    </source>
</reference>
<dbReference type="GO" id="GO:0016853">
    <property type="term" value="F:isomerase activity"/>
    <property type="evidence" value="ECO:0007669"/>
    <property type="project" value="UniProtKB-KW"/>
</dbReference>
<comment type="similarity">
    <text evidence="1">Belongs to the N-acylglucosamine 2-epimerase family.</text>
</comment>
<keyword evidence="2" id="KW-0413">Isomerase</keyword>
<proteinExistence type="inferred from homology"/>
<dbReference type="EMBL" id="JABCQN010000002">
    <property type="protein sequence ID" value="MBF0870383.1"/>
    <property type="molecule type" value="Genomic_DNA"/>
</dbReference>
<accession>A0A149S3F6</accession>